<keyword evidence="7 8" id="KW-0456">Lyase</keyword>
<dbReference type="GO" id="GO:0046656">
    <property type="term" value="P:folic acid biosynthetic process"/>
    <property type="evidence" value="ECO:0007669"/>
    <property type="project" value="UniProtKB-UniRule"/>
</dbReference>
<evidence type="ECO:0000256" key="6">
    <source>
        <dbReference type="ARBA" id="ARBA00023235"/>
    </source>
</evidence>
<dbReference type="EC" id="4.1.2.25" evidence="8"/>
<comment type="catalytic activity">
    <reaction evidence="2 8">
        <text>7,8-dihydroneopterin = 6-hydroxymethyl-7,8-dihydropterin + glycolaldehyde</text>
        <dbReference type="Rhea" id="RHEA:10540"/>
        <dbReference type="ChEBI" id="CHEBI:17001"/>
        <dbReference type="ChEBI" id="CHEBI:17071"/>
        <dbReference type="ChEBI" id="CHEBI:44841"/>
        <dbReference type="EC" id="4.1.2.25"/>
    </reaction>
</comment>
<dbReference type="AlphaFoldDB" id="A0A5C8KW89"/>
<name>A0A5C8KW89_9GAMM</name>
<comment type="catalytic activity">
    <reaction evidence="1">
        <text>7,8-dihydroneopterin = 7,8-dihydromonapterin</text>
        <dbReference type="Rhea" id="RHEA:45328"/>
        <dbReference type="ChEBI" id="CHEBI:17001"/>
        <dbReference type="ChEBI" id="CHEBI:71175"/>
        <dbReference type="EC" id="5.1.99.8"/>
    </reaction>
</comment>
<dbReference type="FunFam" id="3.30.1130.10:FF:000002">
    <property type="entry name" value="7,8-dihydroneopterin aldolase"/>
    <property type="match status" value="1"/>
</dbReference>
<dbReference type="GO" id="GO:0046654">
    <property type="term" value="P:tetrahydrofolate biosynthetic process"/>
    <property type="evidence" value="ECO:0007669"/>
    <property type="project" value="UniProtKB-UniRule"/>
</dbReference>
<evidence type="ECO:0000313" key="10">
    <source>
        <dbReference type="EMBL" id="TXK64880.1"/>
    </source>
</evidence>
<dbReference type="GO" id="GO:0005737">
    <property type="term" value="C:cytoplasm"/>
    <property type="evidence" value="ECO:0007669"/>
    <property type="project" value="TreeGrafter"/>
</dbReference>
<dbReference type="InterPro" id="IPR006156">
    <property type="entry name" value="Dihydroneopterin_aldolase"/>
</dbReference>
<evidence type="ECO:0000256" key="4">
    <source>
        <dbReference type="ARBA" id="ARBA00005708"/>
    </source>
</evidence>
<reference evidence="10 11" key="1">
    <citation type="submission" date="2019-08" db="EMBL/GenBank/DDBJ databases">
        <authorList>
            <person name="Karlyshev A.V."/>
        </authorList>
    </citation>
    <scope>NUCLEOTIDE SEQUENCE [LARGE SCALE GENOMIC DNA]</scope>
    <source>
        <strain evidence="10 11">Alg18-2.2</strain>
    </source>
</reference>
<sequence>MDRVFIRGLRVEALIGVYEREREARQPLSLDLELAFDNRIPAASDDLSDTLDYAEISQALRDLAGAGRHLLLETLAEEMAVLLNRRFEVRSLVLSIDKPEAAAALGCAHVGVRIERDFAGA</sequence>
<dbReference type="SUPFAM" id="SSF55620">
    <property type="entry name" value="Tetrahydrobiopterin biosynthesis enzymes-like"/>
    <property type="match status" value="1"/>
</dbReference>
<accession>A0A5C8KW89</accession>
<comment type="caution">
    <text evidence="10">The sequence shown here is derived from an EMBL/GenBank/DDBJ whole genome shotgun (WGS) entry which is preliminary data.</text>
</comment>
<comment type="similarity">
    <text evidence="4 8">Belongs to the DHNA family.</text>
</comment>
<protein>
    <recommendedName>
        <fullName evidence="8">7,8-dihydroneopterin aldolase</fullName>
        <ecNumber evidence="8">4.1.2.25</ecNumber>
    </recommendedName>
</protein>
<gene>
    <name evidence="10" type="primary">folB</name>
    <name evidence="10" type="ORF">FU658_03320</name>
</gene>
<evidence type="ECO:0000256" key="2">
    <source>
        <dbReference type="ARBA" id="ARBA00001353"/>
    </source>
</evidence>
<dbReference type="NCBIfam" id="TIGR00525">
    <property type="entry name" value="folB"/>
    <property type="match status" value="1"/>
</dbReference>
<evidence type="ECO:0000256" key="8">
    <source>
        <dbReference type="RuleBase" id="RU362079"/>
    </source>
</evidence>
<comment type="pathway">
    <text evidence="3 8">Cofactor biosynthesis; tetrahydrofolate biosynthesis; 2-amino-4-hydroxy-6-hydroxymethyl-7,8-dihydropteridine diphosphate from 7,8-dihydroneopterin triphosphate: step 3/4.</text>
</comment>
<dbReference type="Pfam" id="PF02152">
    <property type="entry name" value="FolB"/>
    <property type="match status" value="1"/>
</dbReference>
<dbReference type="GO" id="GO:0004150">
    <property type="term" value="F:dihydroneopterin aldolase activity"/>
    <property type="evidence" value="ECO:0007669"/>
    <property type="project" value="UniProtKB-UniRule"/>
</dbReference>
<evidence type="ECO:0000256" key="3">
    <source>
        <dbReference type="ARBA" id="ARBA00005013"/>
    </source>
</evidence>
<evidence type="ECO:0000256" key="1">
    <source>
        <dbReference type="ARBA" id="ARBA00000693"/>
    </source>
</evidence>
<dbReference type="PANTHER" id="PTHR42844:SF1">
    <property type="entry name" value="DIHYDRONEOPTERIN ALDOLASE 1-RELATED"/>
    <property type="match status" value="1"/>
</dbReference>
<organism evidence="10 11">
    <name type="scientific">Alkalisalibacterium limincola</name>
    <dbReference type="NCBI Taxonomy" id="2699169"/>
    <lineage>
        <taxon>Bacteria</taxon>
        <taxon>Pseudomonadati</taxon>
        <taxon>Pseudomonadota</taxon>
        <taxon>Gammaproteobacteria</taxon>
        <taxon>Lysobacterales</taxon>
        <taxon>Lysobacteraceae</taxon>
        <taxon>Alkalisalibacterium</taxon>
    </lineage>
</organism>
<evidence type="ECO:0000256" key="7">
    <source>
        <dbReference type="ARBA" id="ARBA00023239"/>
    </source>
</evidence>
<comment type="function">
    <text evidence="8">Catalyzes the conversion of 7,8-dihydroneopterin to 6-hydroxymethyl-7,8-dihydropterin.</text>
</comment>
<dbReference type="Gene3D" id="3.30.1130.10">
    <property type="match status" value="1"/>
</dbReference>
<dbReference type="RefSeq" id="WP_147890800.1">
    <property type="nucleotide sequence ID" value="NZ_VRTS01000002.1"/>
</dbReference>
<keyword evidence="5 8" id="KW-0289">Folate biosynthesis</keyword>
<dbReference type="PANTHER" id="PTHR42844">
    <property type="entry name" value="DIHYDRONEOPTERIN ALDOLASE 1-RELATED"/>
    <property type="match status" value="1"/>
</dbReference>
<dbReference type="UniPathway" id="UPA00077">
    <property type="reaction ID" value="UER00154"/>
</dbReference>
<dbReference type="OrthoDB" id="9810587at2"/>
<dbReference type="InterPro" id="IPR006157">
    <property type="entry name" value="FolB_dom"/>
</dbReference>
<dbReference type="CDD" id="cd00534">
    <property type="entry name" value="DHNA_DHNTPE"/>
    <property type="match status" value="1"/>
</dbReference>
<keyword evidence="11" id="KW-1185">Reference proteome</keyword>
<proteinExistence type="inferred from homology"/>
<evidence type="ECO:0000313" key="11">
    <source>
        <dbReference type="Proteomes" id="UP000321248"/>
    </source>
</evidence>
<dbReference type="InterPro" id="IPR043133">
    <property type="entry name" value="GTP-CH-I_C/QueF"/>
</dbReference>
<dbReference type="EMBL" id="VRTS01000002">
    <property type="protein sequence ID" value="TXK64880.1"/>
    <property type="molecule type" value="Genomic_DNA"/>
</dbReference>
<dbReference type="Proteomes" id="UP000321248">
    <property type="component" value="Unassembled WGS sequence"/>
</dbReference>
<keyword evidence="6" id="KW-0413">Isomerase</keyword>
<feature type="domain" description="Dihydroneopterin aldolase/epimerase" evidence="9">
    <location>
        <begin position="4"/>
        <end position="116"/>
    </location>
</feature>
<dbReference type="GO" id="GO:0016853">
    <property type="term" value="F:isomerase activity"/>
    <property type="evidence" value="ECO:0007669"/>
    <property type="project" value="UniProtKB-KW"/>
</dbReference>
<evidence type="ECO:0000256" key="5">
    <source>
        <dbReference type="ARBA" id="ARBA00022909"/>
    </source>
</evidence>
<dbReference type="NCBIfam" id="TIGR00526">
    <property type="entry name" value="folB_dom"/>
    <property type="match status" value="1"/>
</dbReference>
<dbReference type="SMART" id="SM00905">
    <property type="entry name" value="FolB"/>
    <property type="match status" value="1"/>
</dbReference>
<evidence type="ECO:0000259" key="9">
    <source>
        <dbReference type="SMART" id="SM00905"/>
    </source>
</evidence>